<sequence>MIESIELTCGPTPKADPIKWTESPGVTIFVGPNNSGKSALLQEISESFTSERRSNRSALKTLEISAFNQAMFDDHP</sequence>
<dbReference type="InterPro" id="IPR027417">
    <property type="entry name" value="P-loop_NTPase"/>
</dbReference>
<evidence type="ECO:0008006" key="3">
    <source>
        <dbReference type="Google" id="ProtNLM"/>
    </source>
</evidence>
<protein>
    <recommendedName>
        <fullName evidence="3">AAA domain-containing protein</fullName>
    </recommendedName>
</protein>
<dbReference type="Gene3D" id="3.40.50.300">
    <property type="entry name" value="P-loop containing nucleotide triphosphate hydrolases"/>
    <property type="match status" value="1"/>
</dbReference>
<dbReference type="OrthoDB" id="3322489at2"/>
<accession>A0A2R8C485</accession>
<dbReference type="RefSeq" id="WP_108785502.1">
    <property type="nucleotide sequence ID" value="NZ_ONZG01000002.1"/>
</dbReference>
<keyword evidence="2" id="KW-1185">Reference proteome</keyword>
<dbReference type="AlphaFoldDB" id="A0A2R8C485"/>
<organism evidence="1 2">
    <name type="scientific">Falsiruegeria mediterranea M17</name>
    <dbReference type="NCBI Taxonomy" id="1200281"/>
    <lineage>
        <taxon>Bacteria</taxon>
        <taxon>Pseudomonadati</taxon>
        <taxon>Pseudomonadota</taxon>
        <taxon>Alphaproteobacteria</taxon>
        <taxon>Rhodobacterales</taxon>
        <taxon>Roseobacteraceae</taxon>
        <taxon>Falsiruegeria</taxon>
    </lineage>
</organism>
<proteinExistence type="predicted"/>
<gene>
    <name evidence="1" type="ORF">TRM7615_00669</name>
</gene>
<evidence type="ECO:0000313" key="1">
    <source>
        <dbReference type="EMBL" id="SPJ27186.1"/>
    </source>
</evidence>
<dbReference type="Proteomes" id="UP000244898">
    <property type="component" value="Unassembled WGS sequence"/>
</dbReference>
<name>A0A2R8C485_9RHOB</name>
<reference evidence="2" key="1">
    <citation type="submission" date="2018-03" db="EMBL/GenBank/DDBJ databases">
        <authorList>
            <person name="Rodrigo-Torres L."/>
            <person name="Arahal R. D."/>
            <person name="Lucena T."/>
        </authorList>
    </citation>
    <scope>NUCLEOTIDE SEQUENCE [LARGE SCALE GENOMIC DNA]</scope>
    <source>
        <strain evidence="2">CECT 7615</strain>
    </source>
</reference>
<evidence type="ECO:0000313" key="2">
    <source>
        <dbReference type="Proteomes" id="UP000244898"/>
    </source>
</evidence>
<dbReference type="SUPFAM" id="SSF52540">
    <property type="entry name" value="P-loop containing nucleoside triphosphate hydrolases"/>
    <property type="match status" value="1"/>
</dbReference>
<dbReference type="EMBL" id="ONZG01000002">
    <property type="protein sequence ID" value="SPJ27186.1"/>
    <property type="molecule type" value="Genomic_DNA"/>
</dbReference>